<evidence type="ECO:0000256" key="10">
    <source>
        <dbReference type="RuleBase" id="RU361207"/>
    </source>
</evidence>
<comment type="catalytic activity">
    <reaction evidence="1 10">
        <text>Transfers a segment of a (1-&gt;4)-alpha-D-glucan to a new position in an acceptor, which may be glucose or a (1-&gt;4)-alpha-D-glucan.</text>
        <dbReference type="EC" id="2.4.1.25"/>
    </reaction>
</comment>
<reference evidence="12 13" key="1">
    <citation type="submission" date="2024-03" db="EMBL/GenBank/DDBJ databases">
        <title>Natural products discovery in diverse microorganisms through a two-stage MS feature dereplication strategy.</title>
        <authorList>
            <person name="Zhang R."/>
        </authorList>
    </citation>
    <scope>NUCLEOTIDE SEQUENCE [LARGE SCALE GENOMIC DNA]</scope>
    <source>
        <strain evidence="12 13">18930</strain>
    </source>
</reference>
<sequence length="728" mass="80492">MTYTSLLRELAGKCGVSTSYRGWDHTEHEVSDSTLHRILAARGIDADTEDDVAASLRDLDQAPWRRTLPPVVVIVQGESDRVEVHVPHGDPVSVHVTTEDGDHVPLTQVQVWVDPREIDGALVGRATFGLPADLPTGWHTLTADSELDSAHRTRAQCPLVVTPRRLSANDGLLGKQRSGLATQLYSIRSDRSWGVGDYADLADLSAIAGGTHGFDYVLVNPLHAQRPEPPVEASPYLPTTRRFFDPMYIRVEDIPETSYLPRDQYAKVRESARRFSKANKRTRKIDRDPSFRAKLRALSRIHRVALPAARQAEFDAFCQREGHGLDDFALWCALAEKFGPEDKIWNAEAAHPGTDFATEFRATAADRIAFHKWLQWICDQQLERAQLAARRSGMDIGIMHDLAVGVHRHGADAWTLGDALTTGVTVGAPPDNFNQQGQNWNQPPWNPDRLRELGYGPYRDMLRTILRHAGGIRVDHILGLFRLWWIPQEASTPGEGAYVEYDHEALIGILVLEAERAGAVVVGEDLGVFEPRVQEYLGQRGVFGTSILWFENDGDAPIPPENYRELCLTSVTTHDLPPTVGYLRGEHIALRSRLGLLERDVDAETAQDAAGREAVLDLARTRGLLPADASEKATVEALYRLIARSPSNLLGVALVDAVGENRIQNQPGTDETQYQNWRIPLADHKGRAVWVDDLVDHPRMVSLVAALNAAALNAAALDARSSPASPMA</sequence>
<accession>A0ABZ2PLI3</accession>
<name>A0ABZ2PLI3_9NOCA</name>
<dbReference type="PANTHER" id="PTHR32438">
    <property type="entry name" value="4-ALPHA-GLUCANOTRANSFERASE DPE1, CHLOROPLASTIC/AMYLOPLASTIC"/>
    <property type="match status" value="1"/>
</dbReference>
<keyword evidence="6 10" id="KW-0808">Transferase</keyword>
<gene>
    <name evidence="12" type="primary">malQ</name>
    <name evidence="12" type="ORF">WDS16_05720</name>
</gene>
<comment type="similarity">
    <text evidence="2 10">Belongs to the disproportionating enzyme family.</text>
</comment>
<keyword evidence="7 10" id="KW-0119">Carbohydrate metabolism</keyword>
<organism evidence="12 13">
    <name type="scientific">Rhodococcus sovatensis</name>
    <dbReference type="NCBI Taxonomy" id="1805840"/>
    <lineage>
        <taxon>Bacteria</taxon>
        <taxon>Bacillati</taxon>
        <taxon>Actinomycetota</taxon>
        <taxon>Actinomycetes</taxon>
        <taxon>Mycobacteriales</taxon>
        <taxon>Nocardiaceae</taxon>
        <taxon>Rhodococcus</taxon>
    </lineage>
</organism>
<keyword evidence="13" id="KW-1185">Reference proteome</keyword>
<dbReference type="PANTHER" id="PTHR32438:SF5">
    <property type="entry name" value="4-ALPHA-GLUCANOTRANSFERASE DPE1, CHLOROPLASTIC_AMYLOPLASTIC"/>
    <property type="match status" value="1"/>
</dbReference>
<proteinExistence type="inferred from homology"/>
<dbReference type="Pfam" id="PF02446">
    <property type="entry name" value="Glyco_hydro_77"/>
    <property type="match status" value="1"/>
</dbReference>
<evidence type="ECO:0000259" key="11">
    <source>
        <dbReference type="Pfam" id="PF21226"/>
    </source>
</evidence>
<dbReference type="EC" id="2.4.1.25" evidence="3 10"/>
<dbReference type="GO" id="GO:0004134">
    <property type="term" value="F:4-alpha-glucanotransferase activity"/>
    <property type="evidence" value="ECO:0007669"/>
    <property type="project" value="UniProtKB-EC"/>
</dbReference>
<dbReference type="InterPro" id="IPR048458">
    <property type="entry name" value="MalQ_N"/>
</dbReference>
<dbReference type="InterPro" id="IPR003385">
    <property type="entry name" value="Glyco_hydro_77"/>
</dbReference>
<evidence type="ECO:0000313" key="12">
    <source>
        <dbReference type="EMBL" id="WXG70029.1"/>
    </source>
</evidence>
<evidence type="ECO:0000256" key="3">
    <source>
        <dbReference type="ARBA" id="ARBA00012560"/>
    </source>
</evidence>
<evidence type="ECO:0000256" key="4">
    <source>
        <dbReference type="ARBA" id="ARBA00020295"/>
    </source>
</evidence>
<dbReference type="InterPro" id="IPR017853">
    <property type="entry name" value="GH"/>
</dbReference>
<dbReference type="Proteomes" id="UP001432000">
    <property type="component" value="Chromosome"/>
</dbReference>
<feature type="domain" description="MalQ N-terminal beta-sandwich" evidence="11">
    <location>
        <begin position="68"/>
        <end position="163"/>
    </location>
</feature>
<dbReference type="EMBL" id="CP147846">
    <property type="protein sequence ID" value="WXG70029.1"/>
    <property type="molecule type" value="Genomic_DNA"/>
</dbReference>
<dbReference type="NCBIfam" id="TIGR00217">
    <property type="entry name" value="malQ"/>
    <property type="match status" value="1"/>
</dbReference>
<evidence type="ECO:0000256" key="5">
    <source>
        <dbReference type="ARBA" id="ARBA00022676"/>
    </source>
</evidence>
<evidence type="ECO:0000256" key="1">
    <source>
        <dbReference type="ARBA" id="ARBA00000439"/>
    </source>
</evidence>
<dbReference type="SUPFAM" id="SSF51445">
    <property type="entry name" value="(Trans)glycosidases"/>
    <property type="match status" value="1"/>
</dbReference>
<evidence type="ECO:0000256" key="7">
    <source>
        <dbReference type="ARBA" id="ARBA00023277"/>
    </source>
</evidence>
<dbReference type="Gene3D" id="3.20.20.80">
    <property type="entry name" value="Glycosidases"/>
    <property type="match status" value="1"/>
</dbReference>
<evidence type="ECO:0000256" key="2">
    <source>
        <dbReference type="ARBA" id="ARBA00005684"/>
    </source>
</evidence>
<evidence type="ECO:0000256" key="6">
    <source>
        <dbReference type="ARBA" id="ARBA00022679"/>
    </source>
</evidence>
<dbReference type="RefSeq" id="WP_338891165.1">
    <property type="nucleotide sequence ID" value="NZ_CP147846.1"/>
</dbReference>
<keyword evidence="5 10" id="KW-0328">Glycosyltransferase</keyword>
<evidence type="ECO:0000313" key="13">
    <source>
        <dbReference type="Proteomes" id="UP001432000"/>
    </source>
</evidence>
<evidence type="ECO:0000256" key="8">
    <source>
        <dbReference type="ARBA" id="ARBA00031423"/>
    </source>
</evidence>
<evidence type="ECO:0000256" key="9">
    <source>
        <dbReference type="ARBA" id="ARBA00031501"/>
    </source>
</evidence>
<protein>
    <recommendedName>
        <fullName evidence="4 10">4-alpha-glucanotransferase</fullName>
        <ecNumber evidence="3 10">2.4.1.25</ecNumber>
    </recommendedName>
    <alternativeName>
        <fullName evidence="8 10">Amylomaltase</fullName>
    </alternativeName>
    <alternativeName>
        <fullName evidence="9 10">Disproportionating enzyme</fullName>
    </alternativeName>
</protein>
<dbReference type="Pfam" id="PF21226">
    <property type="entry name" value="MalQ_N"/>
    <property type="match status" value="1"/>
</dbReference>